<organism evidence="1 2">
    <name type="scientific">Chitinophaga silvatica</name>
    <dbReference type="NCBI Taxonomy" id="2282649"/>
    <lineage>
        <taxon>Bacteria</taxon>
        <taxon>Pseudomonadati</taxon>
        <taxon>Bacteroidota</taxon>
        <taxon>Chitinophagia</taxon>
        <taxon>Chitinophagales</taxon>
        <taxon>Chitinophagaceae</taxon>
        <taxon>Chitinophaga</taxon>
    </lineage>
</organism>
<name>A0A3E1Y3Z9_9BACT</name>
<dbReference type="EMBL" id="QPMM01000013">
    <property type="protein sequence ID" value="RFS19405.1"/>
    <property type="molecule type" value="Genomic_DNA"/>
</dbReference>
<comment type="caution">
    <text evidence="1">The sequence shown here is derived from an EMBL/GenBank/DDBJ whole genome shotgun (WGS) entry which is preliminary data.</text>
</comment>
<accession>A0A3E1Y3Z9</accession>
<gene>
    <name evidence="1" type="ORF">DVR12_22485</name>
</gene>
<sequence length="229" mass="26658">MSMRFMIIYFSIVSLIFATSTDIKGQTINEKTTKFIYNKVSKNLIAYHLQHASPDYNGVIALQVLTEGGLEFFDGLLPDEGQKLIMTIDTSDLKYPLSKYKVFKIFIPGFRFLDTVEKVIKVRMGIGLLTRDFLVAVALKNEYLDIKYLSGQFYPTRISYDFNIDLDNPNSCVDYLNFRMYSYKVRDIVFYKKNRKGLLFKGYSDIEKSPVLILLPKDDIERPYIVRLH</sequence>
<dbReference type="AlphaFoldDB" id="A0A3E1Y3Z9"/>
<keyword evidence="2" id="KW-1185">Reference proteome</keyword>
<protein>
    <submittedName>
        <fullName evidence="1">Uncharacterized protein</fullName>
    </submittedName>
</protein>
<dbReference type="Proteomes" id="UP000260644">
    <property type="component" value="Unassembled WGS sequence"/>
</dbReference>
<evidence type="ECO:0000313" key="2">
    <source>
        <dbReference type="Proteomes" id="UP000260644"/>
    </source>
</evidence>
<evidence type="ECO:0000313" key="1">
    <source>
        <dbReference type="EMBL" id="RFS19405.1"/>
    </source>
</evidence>
<reference evidence="1 2" key="1">
    <citation type="submission" date="2018-07" db="EMBL/GenBank/DDBJ databases">
        <title>Chitinophaga K2CV101002-2 sp. nov., isolated from a monsoon evergreen broad-leaved forest soil.</title>
        <authorList>
            <person name="Lv Y."/>
        </authorList>
    </citation>
    <scope>NUCLEOTIDE SEQUENCE [LARGE SCALE GENOMIC DNA]</scope>
    <source>
        <strain evidence="1 2">GDMCC 1.1288</strain>
    </source>
</reference>
<proteinExistence type="predicted"/>